<accession>A0A0L0T8G8</accession>
<keyword evidence="3" id="KW-1185">Reference proteome</keyword>
<gene>
    <name evidence="2" type="ORF">AMAG_15292</name>
</gene>
<dbReference type="AlphaFoldDB" id="A0A0L0T8G8"/>
<evidence type="ECO:0000256" key="1">
    <source>
        <dbReference type="SAM" id="MobiDB-lite"/>
    </source>
</evidence>
<feature type="region of interest" description="Disordered" evidence="1">
    <location>
        <begin position="1"/>
        <end position="54"/>
    </location>
</feature>
<name>A0A0L0T8G8_ALLM3</name>
<feature type="compositionally biased region" description="Low complexity" evidence="1">
    <location>
        <begin position="10"/>
        <end position="30"/>
    </location>
</feature>
<dbReference type="PROSITE" id="PS51257">
    <property type="entry name" value="PROKAR_LIPOPROTEIN"/>
    <property type="match status" value="1"/>
</dbReference>
<dbReference type="EMBL" id="GG745369">
    <property type="protein sequence ID" value="KNE71037.1"/>
    <property type="molecule type" value="Genomic_DNA"/>
</dbReference>
<evidence type="ECO:0000313" key="3">
    <source>
        <dbReference type="Proteomes" id="UP000054350"/>
    </source>
</evidence>
<proteinExistence type="predicted"/>
<dbReference type="VEuPathDB" id="FungiDB:AMAG_15292"/>
<sequence length="375" mass="40631">MLGAVPKSDPSGTPSTAAVPAPSPATSFTACAKPTEPPSASRARTPPPPAPFERMPDDVIEYIARHLIALKPNLRHAAACLARASPLLFIPAMTALMRNVMNPFSLTPTPAKDGYSLSTLEFQGPEIGYVVRDPIGSIAVVQTDGGTALQWYLIAGATGAHGTYTVKHARDLIRIPRIQIRCVEFSRGFVVPPLPGDVAAVHVPNLILSPVNTTAFTALVTNMPRSLCTLSIAAHGVLPAGTAVDIFSSFPKNISHFTWEHCHMKTTADAAAFIDAIARLDKLVSLRLVHCFLEGTKRTADLFQALPRGLQRFYFVEDQCNDPDYFDPHLLVKHLPPHLPVVRVCKERGDCQVLLTTRCITEVIFDGTQGPPQKR</sequence>
<organism evidence="2 3">
    <name type="scientific">Allomyces macrogynus (strain ATCC 38327)</name>
    <name type="common">Allomyces javanicus var. macrogynus</name>
    <dbReference type="NCBI Taxonomy" id="578462"/>
    <lineage>
        <taxon>Eukaryota</taxon>
        <taxon>Fungi</taxon>
        <taxon>Fungi incertae sedis</taxon>
        <taxon>Blastocladiomycota</taxon>
        <taxon>Blastocladiomycetes</taxon>
        <taxon>Blastocladiales</taxon>
        <taxon>Blastocladiaceae</taxon>
        <taxon>Allomyces</taxon>
    </lineage>
</organism>
<reference evidence="2 3" key="1">
    <citation type="submission" date="2009-11" db="EMBL/GenBank/DDBJ databases">
        <title>Annotation of Allomyces macrogynus ATCC 38327.</title>
        <authorList>
            <consortium name="The Broad Institute Genome Sequencing Platform"/>
            <person name="Russ C."/>
            <person name="Cuomo C."/>
            <person name="Burger G."/>
            <person name="Gray M.W."/>
            <person name="Holland P.W.H."/>
            <person name="King N."/>
            <person name="Lang F.B.F."/>
            <person name="Roger A.J."/>
            <person name="Ruiz-Trillo I."/>
            <person name="Young S.K."/>
            <person name="Zeng Q."/>
            <person name="Gargeya S."/>
            <person name="Fitzgerald M."/>
            <person name="Haas B."/>
            <person name="Abouelleil A."/>
            <person name="Alvarado L."/>
            <person name="Arachchi H.M."/>
            <person name="Berlin A."/>
            <person name="Chapman S.B."/>
            <person name="Gearin G."/>
            <person name="Goldberg J."/>
            <person name="Griggs A."/>
            <person name="Gujja S."/>
            <person name="Hansen M."/>
            <person name="Heiman D."/>
            <person name="Howarth C."/>
            <person name="Larimer J."/>
            <person name="Lui A."/>
            <person name="MacDonald P.J.P."/>
            <person name="McCowen C."/>
            <person name="Montmayeur A."/>
            <person name="Murphy C."/>
            <person name="Neiman D."/>
            <person name="Pearson M."/>
            <person name="Priest M."/>
            <person name="Roberts A."/>
            <person name="Saif S."/>
            <person name="Shea T."/>
            <person name="Sisk P."/>
            <person name="Stolte C."/>
            <person name="Sykes S."/>
            <person name="Wortman J."/>
            <person name="Nusbaum C."/>
            <person name="Birren B."/>
        </authorList>
    </citation>
    <scope>NUCLEOTIDE SEQUENCE [LARGE SCALE GENOMIC DNA]</scope>
    <source>
        <strain evidence="2 3">ATCC 38327</strain>
    </source>
</reference>
<protein>
    <submittedName>
        <fullName evidence="2">Uncharacterized protein</fullName>
    </submittedName>
</protein>
<dbReference type="Proteomes" id="UP000054350">
    <property type="component" value="Unassembled WGS sequence"/>
</dbReference>
<evidence type="ECO:0000313" key="2">
    <source>
        <dbReference type="EMBL" id="KNE71037.1"/>
    </source>
</evidence>
<reference evidence="3" key="2">
    <citation type="submission" date="2009-11" db="EMBL/GenBank/DDBJ databases">
        <title>The Genome Sequence of Allomyces macrogynus strain ATCC 38327.</title>
        <authorList>
            <consortium name="The Broad Institute Genome Sequencing Platform"/>
            <person name="Russ C."/>
            <person name="Cuomo C."/>
            <person name="Shea T."/>
            <person name="Young S.K."/>
            <person name="Zeng Q."/>
            <person name="Koehrsen M."/>
            <person name="Haas B."/>
            <person name="Borodovsky M."/>
            <person name="Guigo R."/>
            <person name="Alvarado L."/>
            <person name="Berlin A."/>
            <person name="Borenstein D."/>
            <person name="Chen Z."/>
            <person name="Engels R."/>
            <person name="Freedman E."/>
            <person name="Gellesch M."/>
            <person name="Goldberg J."/>
            <person name="Griggs A."/>
            <person name="Gujja S."/>
            <person name="Heiman D."/>
            <person name="Hepburn T."/>
            <person name="Howarth C."/>
            <person name="Jen D."/>
            <person name="Larson L."/>
            <person name="Lewis B."/>
            <person name="Mehta T."/>
            <person name="Park D."/>
            <person name="Pearson M."/>
            <person name="Roberts A."/>
            <person name="Saif S."/>
            <person name="Shenoy N."/>
            <person name="Sisk P."/>
            <person name="Stolte C."/>
            <person name="Sykes S."/>
            <person name="Walk T."/>
            <person name="White J."/>
            <person name="Yandava C."/>
            <person name="Burger G."/>
            <person name="Gray M.W."/>
            <person name="Holland P.W.H."/>
            <person name="King N."/>
            <person name="Lang F.B.F."/>
            <person name="Roger A.J."/>
            <person name="Ruiz-Trillo I."/>
            <person name="Lander E."/>
            <person name="Nusbaum C."/>
        </authorList>
    </citation>
    <scope>NUCLEOTIDE SEQUENCE [LARGE SCALE GENOMIC DNA]</scope>
    <source>
        <strain evidence="3">ATCC 38327</strain>
    </source>
</reference>